<dbReference type="Proteomes" id="UP000188184">
    <property type="component" value="Chromosome"/>
</dbReference>
<dbReference type="Pfam" id="PF04085">
    <property type="entry name" value="MreC"/>
    <property type="match status" value="1"/>
</dbReference>
<evidence type="ECO:0000256" key="6">
    <source>
        <dbReference type="SAM" id="Coils"/>
    </source>
</evidence>
<evidence type="ECO:0000256" key="1">
    <source>
        <dbReference type="ARBA" id="ARBA00009369"/>
    </source>
</evidence>
<dbReference type="Gene3D" id="1.20.5.490">
    <property type="entry name" value="Single helix bin"/>
    <property type="match status" value="1"/>
</dbReference>
<dbReference type="AlphaFoldDB" id="A0A1Q2KXG1"/>
<dbReference type="RefSeq" id="WP_077588780.1">
    <property type="nucleotide sequence ID" value="NZ_CP019640.1"/>
</dbReference>
<keyword evidence="3 5" id="KW-0133">Cell shape</keyword>
<evidence type="ECO:0000256" key="2">
    <source>
        <dbReference type="ARBA" id="ARBA00013855"/>
    </source>
</evidence>
<dbReference type="PIRSF" id="PIRSF038471">
    <property type="entry name" value="MreC"/>
    <property type="match status" value="1"/>
</dbReference>
<sequence>MPRFFSNKRLIILLVGVIILVALIGFSLRDRDNVTLPEQFIKDAAGIGQTIISRPASFVAGAIEQADLLLDSYEENRRLKARLEEYASVQAEVADLRIENEELRKIVGKEEDLRDFNPIQANVIGRNPDQWENRLILDQGSSKGIAPNMAVMTANGLIGKVATVTPLTSTVELLTSESADYRVSAIVTGADAQVHGLIEGYDAERGELLLKRVASNLDIQPGQQVVTSGLGGVFPRGIVIGEITEVTVDEFGLTKLAYVKPSAEFPLLDHVMIADRIAPEIEPVELNGLEGEEE</sequence>
<comment type="similarity">
    <text evidence="1 5">Belongs to the MreC family.</text>
</comment>
<evidence type="ECO:0000256" key="4">
    <source>
        <dbReference type="ARBA" id="ARBA00032089"/>
    </source>
</evidence>
<dbReference type="KEGG" id="pmar:B0X71_07215"/>
<dbReference type="InterPro" id="IPR042177">
    <property type="entry name" value="Cell/Rod_1"/>
</dbReference>
<dbReference type="GO" id="GO:0008360">
    <property type="term" value="P:regulation of cell shape"/>
    <property type="evidence" value="ECO:0007669"/>
    <property type="project" value="UniProtKB-KW"/>
</dbReference>
<evidence type="ECO:0000259" key="7">
    <source>
        <dbReference type="Pfam" id="PF04085"/>
    </source>
</evidence>
<dbReference type="Gene3D" id="2.40.10.340">
    <property type="entry name" value="Rod shape-determining protein MreC, domain 1"/>
    <property type="match status" value="1"/>
</dbReference>
<evidence type="ECO:0000313" key="8">
    <source>
        <dbReference type="EMBL" id="AQQ52898.1"/>
    </source>
</evidence>
<proteinExistence type="inferred from homology"/>
<gene>
    <name evidence="8" type="ORF">B0X71_07215</name>
</gene>
<dbReference type="InterPro" id="IPR042175">
    <property type="entry name" value="Cell/Rod_MreC_2"/>
</dbReference>
<dbReference type="InterPro" id="IPR055342">
    <property type="entry name" value="MreC_beta-barrel_core"/>
</dbReference>
<dbReference type="InterPro" id="IPR007221">
    <property type="entry name" value="MreC"/>
</dbReference>
<evidence type="ECO:0000256" key="5">
    <source>
        <dbReference type="PIRNR" id="PIRNR038471"/>
    </source>
</evidence>
<organism evidence="8 9">
    <name type="scientific">Planococcus lenghuensis</name>
    <dbReference type="NCBI Taxonomy" id="2213202"/>
    <lineage>
        <taxon>Bacteria</taxon>
        <taxon>Bacillati</taxon>
        <taxon>Bacillota</taxon>
        <taxon>Bacilli</taxon>
        <taxon>Bacillales</taxon>
        <taxon>Caryophanaceae</taxon>
        <taxon>Planococcus</taxon>
    </lineage>
</organism>
<keyword evidence="9" id="KW-1185">Reference proteome</keyword>
<dbReference type="GO" id="GO:0005886">
    <property type="term" value="C:plasma membrane"/>
    <property type="evidence" value="ECO:0007669"/>
    <property type="project" value="TreeGrafter"/>
</dbReference>
<dbReference type="OrthoDB" id="9792313at2"/>
<dbReference type="PANTHER" id="PTHR34138">
    <property type="entry name" value="CELL SHAPE-DETERMINING PROTEIN MREC"/>
    <property type="match status" value="1"/>
</dbReference>
<reference evidence="8 9" key="1">
    <citation type="submission" date="2017-02" db="EMBL/GenBank/DDBJ databases">
        <title>The complete genomic sequence of a novel cold adapted crude oil-degrading bacterium Planococcus qaidamina Y42.</title>
        <authorList>
            <person name="Yang R."/>
        </authorList>
    </citation>
    <scope>NUCLEOTIDE SEQUENCE [LARGE SCALE GENOMIC DNA]</scope>
    <source>
        <strain evidence="8 9">Y42</strain>
    </source>
</reference>
<comment type="function">
    <text evidence="5">Involved in formation and maintenance of cell shape.</text>
</comment>
<feature type="domain" description="Rod shape-determining protein MreC beta-barrel core" evidence="7">
    <location>
        <begin position="123"/>
        <end position="274"/>
    </location>
</feature>
<dbReference type="EMBL" id="CP019640">
    <property type="protein sequence ID" value="AQQ52898.1"/>
    <property type="molecule type" value="Genomic_DNA"/>
</dbReference>
<keyword evidence="6" id="KW-0175">Coiled coil</keyword>
<accession>A0A1Q2KXG1</accession>
<dbReference type="PANTHER" id="PTHR34138:SF1">
    <property type="entry name" value="CELL SHAPE-DETERMINING PROTEIN MREC"/>
    <property type="match status" value="1"/>
</dbReference>
<dbReference type="Gene3D" id="2.40.10.350">
    <property type="entry name" value="Rod shape-determining protein MreC, domain 2"/>
    <property type="match status" value="1"/>
</dbReference>
<protein>
    <recommendedName>
        <fullName evidence="2 5">Cell shape-determining protein MreC</fullName>
    </recommendedName>
    <alternativeName>
        <fullName evidence="4 5">Cell shape protein MreC</fullName>
    </alternativeName>
</protein>
<evidence type="ECO:0000313" key="9">
    <source>
        <dbReference type="Proteomes" id="UP000188184"/>
    </source>
</evidence>
<dbReference type="NCBIfam" id="TIGR00219">
    <property type="entry name" value="mreC"/>
    <property type="match status" value="1"/>
</dbReference>
<feature type="coiled-coil region" evidence="6">
    <location>
        <begin position="79"/>
        <end position="113"/>
    </location>
</feature>
<evidence type="ECO:0000256" key="3">
    <source>
        <dbReference type="ARBA" id="ARBA00022960"/>
    </source>
</evidence>
<name>A0A1Q2KXG1_9BACL</name>